<evidence type="ECO:0000313" key="8">
    <source>
        <dbReference type="Proteomes" id="UP000481964"/>
    </source>
</evidence>
<evidence type="ECO:0000313" key="2">
    <source>
        <dbReference type="EMBL" id="CUQ91363.1"/>
    </source>
</evidence>
<dbReference type="Proteomes" id="UP000285201">
    <property type="component" value="Unassembled WGS sequence"/>
</dbReference>
<gene>
    <name evidence="4" type="ORF">DW007_10020</name>
    <name evidence="1" type="ORF">ERS852490_02865</name>
    <name evidence="2" type="ORF">ERS852492_02876</name>
    <name evidence="3" type="ORF">GKE48_12785</name>
</gene>
<dbReference type="Proteomes" id="UP000481964">
    <property type="component" value="Unassembled WGS sequence"/>
</dbReference>
<sequence>MKELPITEFDMQTLPQFIQLAKAILPFMEFNTQQTLSPLLRAYEFSCTMNYYSRPESLRIAACSAKPHLSLNSPIQDILSDENIMNVILTYCPDNLRNILSNFKNYNKMSDLFNILNRDQNGSNSFLNPAQQKMYEAYTEQLNNLNL</sequence>
<dbReference type="Proteomes" id="UP000095621">
    <property type="component" value="Unassembled WGS sequence"/>
</dbReference>
<dbReference type="EMBL" id="WKRD01000010">
    <property type="protein sequence ID" value="MSC58310.1"/>
    <property type="molecule type" value="Genomic_DNA"/>
</dbReference>
<evidence type="ECO:0000313" key="7">
    <source>
        <dbReference type="Proteomes" id="UP000285201"/>
    </source>
</evidence>
<dbReference type="Proteomes" id="UP000095780">
    <property type="component" value="Unassembled WGS sequence"/>
</dbReference>
<evidence type="ECO:0000313" key="1">
    <source>
        <dbReference type="EMBL" id="CUQ79201.1"/>
    </source>
</evidence>
<protein>
    <submittedName>
        <fullName evidence="1">Uncharacterized protein</fullName>
    </submittedName>
</protein>
<dbReference type="AlphaFoldDB" id="A0A174Z5I8"/>
<evidence type="ECO:0000313" key="3">
    <source>
        <dbReference type="EMBL" id="MSC58310.1"/>
    </source>
</evidence>
<dbReference type="EMBL" id="CZBV01000010">
    <property type="protein sequence ID" value="CUQ91363.1"/>
    <property type="molecule type" value="Genomic_DNA"/>
</dbReference>
<dbReference type="EMBL" id="CZBU01000008">
    <property type="protein sequence ID" value="CUQ79201.1"/>
    <property type="molecule type" value="Genomic_DNA"/>
</dbReference>
<evidence type="ECO:0000313" key="6">
    <source>
        <dbReference type="Proteomes" id="UP000095780"/>
    </source>
</evidence>
<organism evidence="1 5">
    <name type="scientific">Lachnospira eligens</name>
    <dbReference type="NCBI Taxonomy" id="39485"/>
    <lineage>
        <taxon>Bacteria</taxon>
        <taxon>Bacillati</taxon>
        <taxon>Bacillota</taxon>
        <taxon>Clostridia</taxon>
        <taxon>Lachnospirales</taxon>
        <taxon>Lachnospiraceae</taxon>
        <taxon>Lachnospira</taxon>
    </lineage>
</organism>
<proteinExistence type="predicted"/>
<evidence type="ECO:0000313" key="5">
    <source>
        <dbReference type="Proteomes" id="UP000095621"/>
    </source>
</evidence>
<dbReference type="EMBL" id="QROY01000008">
    <property type="protein sequence ID" value="RHL67052.1"/>
    <property type="molecule type" value="Genomic_DNA"/>
</dbReference>
<reference evidence="4 7" key="2">
    <citation type="submission" date="2018-08" db="EMBL/GenBank/DDBJ databases">
        <title>A genome reference for cultivated species of the human gut microbiota.</title>
        <authorList>
            <person name="Zou Y."/>
            <person name="Xue W."/>
            <person name="Luo G."/>
        </authorList>
    </citation>
    <scope>NUCLEOTIDE SEQUENCE [LARGE SCALE GENOMIC DNA]</scope>
    <source>
        <strain evidence="4 7">AF36-7BH</strain>
    </source>
</reference>
<reference evidence="3 8" key="3">
    <citation type="journal article" date="2019" name="Nat. Med.">
        <title>A library of human gut bacterial isolates paired with longitudinal multiomics data enables mechanistic microbiome research.</title>
        <authorList>
            <person name="Poyet M."/>
            <person name="Groussin M."/>
            <person name="Gibbons S.M."/>
            <person name="Avila-Pacheco J."/>
            <person name="Jiang X."/>
            <person name="Kearney S.M."/>
            <person name="Perrotta A.R."/>
            <person name="Berdy B."/>
            <person name="Zhao S."/>
            <person name="Lieberman T.D."/>
            <person name="Swanson P.K."/>
            <person name="Smith M."/>
            <person name="Roesemann S."/>
            <person name="Alexander J.E."/>
            <person name="Rich S.A."/>
            <person name="Livny J."/>
            <person name="Vlamakis H."/>
            <person name="Clish C."/>
            <person name="Bullock K."/>
            <person name="Deik A."/>
            <person name="Scott J."/>
            <person name="Pierce K.A."/>
            <person name="Xavier R.J."/>
            <person name="Alm E.J."/>
        </authorList>
    </citation>
    <scope>NUCLEOTIDE SEQUENCE [LARGE SCALE GENOMIC DNA]</scope>
    <source>
        <strain evidence="3 8">BIOML-A1</strain>
    </source>
</reference>
<accession>A0A174Z5I8</accession>
<reference evidence="5 6" key="1">
    <citation type="submission" date="2015-09" db="EMBL/GenBank/DDBJ databases">
        <authorList>
            <consortium name="Pathogen Informatics"/>
        </authorList>
    </citation>
    <scope>NUCLEOTIDE SEQUENCE [LARGE SCALE GENOMIC DNA]</scope>
    <source>
        <strain evidence="1 5">2789STDY5834875</strain>
        <strain evidence="2 6">2789STDY5834878</strain>
    </source>
</reference>
<evidence type="ECO:0000313" key="4">
    <source>
        <dbReference type="EMBL" id="RHL67052.1"/>
    </source>
</evidence>
<name>A0A174Z5I8_9FIRM</name>
<dbReference type="RefSeq" id="WP_022097468.1">
    <property type="nucleotide sequence ID" value="NZ_CABIXW010000010.1"/>
</dbReference>